<keyword evidence="3" id="KW-1185">Reference proteome</keyword>
<comment type="caution">
    <text evidence="2">The sequence shown here is derived from an EMBL/GenBank/DDBJ whole genome shotgun (WGS) entry which is preliminary data.</text>
</comment>
<feature type="region of interest" description="Disordered" evidence="1">
    <location>
        <begin position="1"/>
        <end position="37"/>
    </location>
</feature>
<sequence>MFGPTPPAYSIGNSKREHSQEKVVPGPASYNISRDPIPRSVSFSRAKKHSYSQSEVPGPGSYTVTSFLGKAPHAIITSRKPLKPNISIPGPADYSPQDFAHSIKYTFRSRSNTKIFQCIPGPGQYNNNQIFYKKKSPCAFFGTSKKQSYTPRNGPGPADYGINRNLRGPRFSFSREKREVQKLDNGPGPGQYEIPHTIGTARSSQSLNNTFV</sequence>
<evidence type="ECO:0000313" key="3">
    <source>
        <dbReference type="Proteomes" id="UP000187209"/>
    </source>
</evidence>
<evidence type="ECO:0000313" key="2">
    <source>
        <dbReference type="EMBL" id="OMJ90032.1"/>
    </source>
</evidence>
<dbReference type="Proteomes" id="UP000187209">
    <property type="component" value="Unassembled WGS sequence"/>
</dbReference>
<dbReference type="OrthoDB" id="282445at2759"/>
<dbReference type="PANTHER" id="PTHR21580:SF28">
    <property type="entry name" value="BOREALIN N-TERMINAL DOMAIN-CONTAINING PROTEIN-RELATED"/>
    <property type="match status" value="1"/>
</dbReference>
<reference evidence="2 3" key="1">
    <citation type="submission" date="2016-11" db="EMBL/GenBank/DDBJ databases">
        <title>The macronuclear genome of Stentor coeruleus: a giant cell with tiny introns.</title>
        <authorList>
            <person name="Slabodnick M."/>
            <person name="Ruby J.G."/>
            <person name="Reiff S.B."/>
            <person name="Swart E.C."/>
            <person name="Gosai S."/>
            <person name="Prabakaran S."/>
            <person name="Witkowska E."/>
            <person name="Larue G.E."/>
            <person name="Fisher S."/>
            <person name="Freeman R.M."/>
            <person name="Gunawardena J."/>
            <person name="Chu W."/>
            <person name="Stover N.A."/>
            <person name="Gregory B.D."/>
            <person name="Nowacki M."/>
            <person name="Derisi J."/>
            <person name="Roy S.W."/>
            <person name="Marshall W.F."/>
            <person name="Sood P."/>
        </authorList>
    </citation>
    <scope>NUCLEOTIDE SEQUENCE [LARGE SCALE GENOMIC DNA]</scope>
    <source>
        <strain evidence="2">WM001</strain>
    </source>
</reference>
<name>A0A1R2CLZ1_9CILI</name>
<feature type="region of interest" description="Disordered" evidence="1">
    <location>
        <begin position="178"/>
        <end position="212"/>
    </location>
</feature>
<dbReference type="EMBL" id="MPUH01000112">
    <property type="protein sequence ID" value="OMJ90032.1"/>
    <property type="molecule type" value="Genomic_DNA"/>
</dbReference>
<evidence type="ECO:0000256" key="1">
    <source>
        <dbReference type="SAM" id="MobiDB-lite"/>
    </source>
</evidence>
<protein>
    <submittedName>
        <fullName evidence="2">Uncharacterized protein</fullName>
    </submittedName>
</protein>
<dbReference type="InterPro" id="IPR051291">
    <property type="entry name" value="CIMAP"/>
</dbReference>
<accession>A0A1R2CLZ1</accession>
<proteinExistence type="predicted"/>
<dbReference type="Pfam" id="PF07004">
    <property type="entry name" value="SHIPPO-rpt"/>
    <property type="match status" value="5"/>
</dbReference>
<feature type="compositionally biased region" description="Polar residues" evidence="1">
    <location>
        <begin position="200"/>
        <end position="212"/>
    </location>
</feature>
<dbReference type="AlphaFoldDB" id="A0A1R2CLZ1"/>
<dbReference type="InterPro" id="IPR010736">
    <property type="entry name" value="SHIPPO-rpt"/>
</dbReference>
<dbReference type="PANTHER" id="PTHR21580">
    <property type="entry name" value="SHIPPO-1-RELATED"/>
    <property type="match status" value="1"/>
</dbReference>
<organism evidence="2 3">
    <name type="scientific">Stentor coeruleus</name>
    <dbReference type="NCBI Taxonomy" id="5963"/>
    <lineage>
        <taxon>Eukaryota</taxon>
        <taxon>Sar</taxon>
        <taxon>Alveolata</taxon>
        <taxon>Ciliophora</taxon>
        <taxon>Postciliodesmatophora</taxon>
        <taxon>Heterotrichea</taxon>
        <taxon>Heterotrichida</taxon>
        <taxon>Stentoridae</taxon>
        <taxon>Stentor</taxon>
    </lineage>
</organism>
<gene>
    <name evidence="2" type="ORF">SteCoe_7714</name>
</gene>